<evidence type="ECO:0000256" key="5">
    <source>
        <dbReference type="ARBA" id="ARBA00023163"/>
    </source>
</evidence>
<evidence type="ECO:0000256" key="2">
    <source>
        <dbReference type="ARBA" id="ARBA00023015"/>
    </source>
</evidence>
<reference evidence="7 8" key="1">
    <citation type="submission" date="2018-06" db="EMBL/GenBank/DDBJ databases">
        <title>Draft Whole-Genome Sequence of the purple photosynthetic bacterium Rhodospeudomonas palustris XCP.</title>
        <authorList>
            <person name="Rayyan A."/>
            <person name="Meyer T.E."/>
            <person name="Kyndt J.A."/>
        </authorList>
    </citation>
    <scope>NUCLEOTIDE SEQUENCE [LARGE SCALE GENOMIC DNA]</scope>
    <source>
        <strain evidence="7 8">XCP</strain>
    </source>
</reference>
<comment type="caution">
    <text evidence="7">The sequence shown here is derived from an EMBL/GenBank/DDBJ whole genome shotgun (WGS) entry which is preliminary data.</text>
</comment>
<dbReference type="PROSITE" id="PS01124">
    <property type="entry name" value="HTH_ARAC_FAMILY_2"/>
    <property type="match status" value="1"/>
</dbReference>
<sequence>MPILTDSSTESDWTEPDEVARPVVAYGMASETIGSFELDKHCHAKAQVLLVQRGALSCRVDGGLWIVPPRSAVWIPGGTLHAITATGRLEGYAAFVAAGIDVGLPQRCCTVSVTPLLRELLFRAARLPLLYDQDGASSRLIAVLLDEIAAARIEDLHLPMPSDPRLRALAERMMAAPADRASLEQWAARVGLSGRTLGRLISRETSMSFGRWRQQLGVMLAVQWLAGGASIQQVAADLGYESVPSFVTMFRKTLGTSPGRYMAERYAGARVTCCSDTAASSR</sequence>
<organism evidence="7 8">
    <name type="scientific">Rhodopseudomonas palustris</name>
    <dbReference type="NCBI Taxonomy" id="1076"/>
    <lineage>
        <taxon>Bacteria</taxon>
        <taxon>Pseudomonadati</taxon>
        <taxon>Pseudomonadota</taxon>
        <taxon>Alphaproteobacteria</taxon>
        <taxon>Hyphomicrobiales</taxon>
        <taxon>Nitrobacteraceae</taxon>
        <taxon>Rhodopseudomonas</taxon>
    </lineage>
</organism>
<keyword evidence="5" id="KW-0804">Transcription</keyword>
<dbReference type="RefSeq" id="WP_110785887.1">
    <property type="nucleotide sequence ID" value="NZ_QKQS01000013.1"/>
</dbReference>
<dbReference type="Pfam" id="PF12833">
    <property type="entry name" value="HTH_18"/>
    <property type="match status" value="1"/>
</dbReference>
<protein>
    <submittedName>
        <fullName evidence="7">AraC family transcriptional regulator</fullName>
    </submittedName>
</protein>
<dbReference type="SUPFAM" id="SSF46689">
    <property type="entry name" value="Homeodomain-like"/>
    <property type="match status" value="1"/>
</dbReference>
<evidence type="ECO:0000313" key="8">
    <source>
        <dbReference type="Proteomes" id="UP000248134"/>
    </source>
</evidence>
<evidence type="ECO:0000256" key="3">
    <source>
        <dbReference type="ARBA" id="ARBA00023125"/>
    </source>
</evidence>
<dbReference type="CDD" id="cd06124">
    <property type="entry name" value="cupin_NimR-like_N"/>
    <property type="match status" value="1"/>
</dbReference>
<dbReference type="PANTHER" id="PTHR11019:SF199">
    <property type="entry name" value="HTH-TYPE TRANSCRIPTIONAL REGULATOR NIMR"/>
    <property type="match status" value="1"/>
</dbReference>
<dbReference type="GO" id="GO:0043565">
    <property type="term" value="F:sequence-specific DNA binding"/>
    <property type="evidence" value="ECO:0007669"/>
    <property type="project" value="InterPro"/>
</dbReference>
<dbReference type="SUPFAM" id="SSF51182">
    <property type="entry name" value="RmlC-like cupins"/>
    <property type="match status" value="1"/>
</dbReference>
<dbReference type="PANTHER" id="PTHR11019">
    <property type="entry name" value="HTH-TYPE TRANSCRIPTIONAL REGULATOR NIMR"/>
    <property type="match status" value="1"/>
</dbReference>
<keyword evidence="3" id="KW-0238">DNA-binding</keyword>
<keyword evidence="4" id="KW-0010">Activator</keyword>
<dbReference type="Gene3D" id="2.60.120.10">
    <property type="entry name" value="Jelly Rolls"/>
    <property type="match status" value="1"/>
</dbReference>
<dbReference type="AlphaFoldDB" id="A0A323UHW7"/>
<name>A0A323UHW7_RHOPL</name>
<dbReference type="InterPro" id="IPR009057">
    <property type="entry name" value="Homeodomain-like_sf"/>
</dbReference>
<proteinExistence type="predicted"/>
<dbReference type="OrthoDB" id="9804543at2"/>
<feature type="domain" description="HTH araC/xylS-type" evidence="6">
    <location>
        <begin position="164"/>
        <end position="264"/>
    </location>
</feature>
<keyword evidence="1" id="KW-0678">Repressor</keyword>
<dbReference type="InterPro" id="IPR003313">
    <property type="entry name" value="AraC-bd"/>
</dbReference>
<dbReference type="PRINTS" id="PR00032">
    <property type="entry name" value="HTHARAC"/>
</dbReference>
<dbReference type="InterPro" id="IPR020449">
    <property type="entry name" value="Tscrpt_reg_AraC-type_HTH"/>
</dbReference>
<accession>A0A323UHW7</accession>
<dbReference type="InterPro" id="IPR018060">
    <property type="entry name" value="HTH_AraC"/>
</dbReference>
<evidence type="ECO:0000256" key="1">
    <source>
        <dbReference type="ARBA" id="ARBA00022491"/>
    </source>
</evidence>
<dbReference type="EMBL" id="QKQS01000013">
    <property type="protein sequence ID" value="PZA12385.1"/>
    <property type="molecule type" value="Genomic_DNA"/>
</dbReference>
<dbReference type="Pfam" id="PF02311">
    <property type="entry name" value="AraC_binding"/>
    <property type="match status" value="1"/>
</dbReference>
<dbReference type="FunFam" id="1.10.10.60:FF:000132">
    <property type="entry name" value="AraC family transcriptional regulator"/>
    <property type="match status" value="1"/>
</dbReference>
<evidence type="ECO:0000256" key="4">
    <source>
        <dbReference type="ARBA" id="ARBA00023159"/>
    </source>
</evidence>
<dbReference type="Proteomes" id="UP000248134">
    <property type="component" value="Unassembled WGS sequence"/>
</dbReference>
<evidence type="ECO:0000313" key="7">
    <source>
        <dbReference type="EMBL" id="PZA12385.1"/>
    </source>
</evidence>
<dbReference type="GO" id="GO:0003700">
    <property type="term" value="F:DNA-binding transcription factor activity"/>
    <property type="evidence" value="ECO:0007669"/>
    <property type="project" value="InterPro"/>
</dbReference>
<dbReference type="SMART" id="SM00342">
    <property type="entry name" value="HTH_ARAC"/>
    <property type="match status" value="1"/>
</dbReference>
<gene>
    <name evidence="7" type="ORF">DNX69_10390</name>
</gene>
<keyword evidence="2" id="KW-0805">Transcription regulation</keyword>
<evidence type="ECO:0000259" key="6">
    <source>
        <dbReference type="PROSITE" id="PS01124"/>
    </source>
</evidence>
<dbReference type="Gene3D" id="1.10.10.60">
    <property type="entry name" value="Homeodomain-like"/>
    <property type="match status" value="1"/>
</dbReference>
<dbReference type="InterPro" id="IPR014710">
    <property type="entry name" value="RmlC-like_jellyroll"/>
</dbReference>
<dbReference type="InterPro" id="IPR011051">
    <property type="entry name" value="RmlC_Cupin_sf"/>
</dbReference>